<proteinExistence type="predicted"/>
<dbReference type="RefSeq" id="WP_153089613.1">
    <property type="nucleotide sequence ID" value="NZ_VZAH01000063.1"/>
</dbReference>
<evidence type="ECO:0000313" key="2">
    <source>
        <dbReference type="Proteomes" id="UP000477980"/>
    </source>
</evidence>
<comment type="caution">
    <text evidence="1">The sequence shown here is derived from an EMBL/GenBank/DDBJ whole genome shotgun (WGS) entry which is preliminary data.</text>
</comment>
<protein>
    <recommendedName>
        <fullName evidence="3">DUF1566 domain-containing protein</fullName>
    </recommendedName>
</protein>
<evidence type="ECO:0000313" key="1">
    <source>
        <dbReference type="EMBL" id="MQP13973.1"/>
    </source>
</evidence>
<dbReference type="PROSITE" id="PS51257">
    <property type="entry name" value="PROKAR_LIPOPROTEIN"/>
    <property type="match status" value="1"/>
</dbReference>
<dbReference type="AlphaFoldDB" id="A0A6G1VMK4"/>
<dbReference type="EMBL" id="VZAH01000063">
    <property type="protein sequence ID" value="MQP13973.1"/>
    <property type="molecule type" value="Genomic_DNA"/>
</dbReference>
<accession>A0A6G1VMK4</accession>
<reference evidence="1 2" key="1">
    <citation type="submission" date="2019-09" db="EMBL/GenBank/DDBJ databases">
        <title>Distinct polysaccharide growth profiles of human intestinal Prevotella copri isolates.</title>
        <authorList>
            <person name="Fehlner-Peach H."/>
            <person name="Magnabosco C."/>
            <person name="Raghavan V."/>
            <person name="Scher J.U."/>
            <person name="Tett A."/>
            <person name="Cox L.M."/>
            <person name="Gottsegen C."/>
            <person name="Watters A."/>
            <person name="Wiltshire- Gordon J.D."/>
            <person name="Segata N."/>
            <person name="Bonneau R."/>
            <person name="Littman D.R."/>
        </authorList>
    </citation>
    <scope>NUCLEOTIDE SEQUENCE [LARGE SCALE GENOMIC DNA]</scope>
    <source>
        <strain evidence="2">iAA917</strain>
    </source>
</reference>
<organism evidence="1 2">
    <name type="scientific">Segatella copri</name>
    <dbReference type="NCBI Taxonomy" id="165179"/>
    <lineage>
        <taxon>Bacteria</taxon>
        <taxon>Pseudomonadati</taxon>
        <taxon>Bacteroidota</taxon>
        <taxon>Bacteroidia</taxon>
        <taxon>Bacteroidales</taxon>
        <taxon>Prevotellaceae</taxon>
        <taxon>Segatella</taxon>
    </lineage>
</organism>
<gene>
    <name evidence="1" type="ORF">F7D25_06025</name>
</gene>
<sequence>MKLVIKGITHPVLGMVLMMTLITILSTSCDNHEPIDRNIHVGYVLCNDHSCMDTASYFNQTKRKAVGVVFAEKTDDHPALAVMFDELNEVFCDSVGMVNGTSTDITSFCGFKNTVAMYNSYSAETGKGSPLAMEMINFHANGQSDYLPCVAEQRLLASSARVINPVLEKLGGTPIALEGDCWYWTSTEVEDNPGVQAWLCTTDNGRFLATQKTQRHKARAIVEIYDPE</sequence>
<dbReference type="Proteomes" id="UP000477980">
    <property type="component" value="Unassembled WGS sequence"/>
</dbReference>
<dbReference type="OrthoDB" id="1066707at2"/>
<name>A0A6G1VMK4_9BACT</name>
<evidence type="ECO:0008006" key="3">
    <source>
        <dbReference type="Google" id="ProtNLM"/>
    </source>
</evidence>